<keyword evidence="2" id="KW-1003">Cell membrane</keyword>
<evidence type="ECO:0000256" key="3">
    <source>
        <dbReference type="ARBA" id="ARBA00022692"/>
    </source>
</evidence>
<feature type="transmembrane region" description="Helical" evidence="7">
    <location>
        <begin position="344"/>
        <end position="365"/>
    </location>
</feature>
<accession>A0A5S3V8A0</accession>
<dbReference type="Pfam" id="PF12704">
    <property type="entry name" value="MacB_PCD"/>
    <property type="match status" value="1"/>
</dbReference>
<comment type="subcellular location">
    <subcellularLocation>
        <location evidence="1">Cell membrane</location>
        <topology evidence="1">Multi-pass membrane protein</topology>
    </subcellularLocation>
</comment>
<evidence type="ECO:0000256" key="5">
    <source>
        <dbReference type="ARBA" id="ARBA00023136"/>
    </source>
</evidence>
<evidence type="ECO:0000313" key="13">
    <source>
        <dbReference type="Proteomes" id="UP000307217"/>
    </source>
</evidence>
<evidence type="ECO:0000313" key="11">
    <source>
        <dbReference type="EMBL" id="TMO74724.1"/>
    </source>
</evidence>
<evidence type="ECO:0000256" key="7">
    <source>
        <dbReference type="SAM" id="Phobius"/>
    </source>
</evidence>
<evidence type="ECO:0000256" key="2">
    <source>
        <dbReference type="ARBA" id="ARBA00022475"/>
    </source>
</evidence>
<sequence>MFDFINMIWQCLKASVMSIYSNGLRSILTTLGIVIGVAAVISVVAVMNGMSSMIGNQLNDFASDMVTLTAKTSEQQRLLGQQSELNYDDYLWLKNKADFIRDVSPSMQPTEFSAQLEFAGKGVSTQLIGTDSVYQRVVKVYPEVGRFLSPSDDRYRRRVVFLGATVVKNLNLPKDPVGQFVRLNDDWLRIIGVGEKRGSLFGFDQDNYIIVPLNTLRSIYGDSISNNLNILFRPNDGVHFDAVKSQLSELLRYRMNVPDGEKDTFEFITAEKMQEKFDSIVSMVLTVTSGVVGLSLLVGGIGVMNIMLVSVTERTKEIGIVKSLGATPHFIMLQFLVESLMLSILGGVVGLLIGFSAAAIFAMLLPSATALELVPSWAIWLSFGFTSFIGVFFGLAPAIKASRLDPIDALRYE</sequence>
<evidence type="ECO:0000256" key="4">
    <source>
        <dbReference type="ARBA" id="ARBA00022989"/>
    </source>
</evidence>
<dbReference type="PANTHER" id="PTHR30572:SF4">
    <property type="entry name" value="ABC TRANSPORTER PERMEASE YTRF"/>
    <property type="match status" value="1"/>
</dbReference>
<dbReference type="AlphaFoldDB" id="A0A5S3V8A0"/>
<dbReference type="InterPro" id="IPR003838">
    <property type="entry name" value="ABC3_permease_C"/>
</dbReference>
<dbReference type="Proteomes" id="UP000307164">
    <property type="component" value="Unassembled WGS sequence"/>
</dbReference>
<dbReference type="InterPro" id="IPR050250">
    <property type="entry name" value="Macrolide_Exporter_MacB"/>
</dbReference>
<feature type="domain" description="MacB-like periplasmic core" evidence="9">
    <location>
        <begin position="26"/>
        <end position="249"/>
    </location>
</feature>
<dbReference type="GO" id="GO:0005886">
    <property type="term" value="C:plasma membrane"/>
    <property type="evidence" value="ECO:0007669"/>
    <property type="project" value="UniProtKB-SubCell"/>
</dbReference>
<dbReference type="OrthoDB" id="9770036at2"/>
<keyword evidence="12" id="KW-1185">Reference proteome</keyword>
<evidence type="ECO:0000313" key="10">
    <source>
        <dbReference type="EMBL" id="TMO67377.1"/>
    </source>
</evidence>
<evidence type="ECO:0000256" key="6">
    <source>
        <dbReference type="ARBA" id="ARBA00038076"/>
    </source>
</evidence>
<comment type="caution">
    <text evidence="10">The sequence shown here is derived from an EMBL/GenBank/DDBJ whole genome shotgun (WGS) entry which is preliminary data.</text>
</comment>
<reference evidence="10" key="3">
    <citation type="submission" date="2019-09" db="EMBL/GenBank/DDBJ databases">
        <title>Co-occurence of chitin degradation, pigmentation and bioactivity in marine Pseudoalteromonas.</title>
        <authorList>
            <person name="Sonnenschein E.C."/>
            <person name="Bech P.K."/>
        </authorList>
    </citation>
    <scope>NUCLEOTIDE SEQUENCE</scope>
    <source>
        <strain evidence="10">S3790</strain>
        <strain evidence="12">S3895</strain>
    </source>
</reference>
<evidence type="ECO:0000313" key="12">
    <source>
        <dbReference type="Proteomes" id="UP000307164"/>
    </source>
</evidence>
<dbReference type="InterPro" id="IPR025857">
    <property type="entry name" value="MacB_PCD"/>
</dbReference>
<protein>
    <submittedName>
        <fullName evidence="10">Multidrug ABC transporter substrate-binding protein</fullName>
    </submittedName>
</protein>
<reference evidence="13" key="2">
    <citation type="submission" date="2019-06" db="EMBL/GenBank/DDBJ databases">
        <title>Co-occurence of chitin degradation, pigmentation and bioactivity in marine Pseudoalteromonas.</title>
        <authorList>
            <person name="Sonnenschein E.C."/>
            <person name="Bech P.K."/>
        </authorList>
    </citation>
    <scope>NUCLEOTIDE SEQUENCE [LARGE SCALE GENOMIC DNA]</scope>
    <source>
        <strain evidence="13">S3790</strain>
        <strain evidence="11">S3895</strain>
    </source>
</reference>
<feature type="transmembrane region" description="Helical" evidence="7">
    <location>
        <begin position="27"/>
        <end position="47"/>
    </location>
</feature>
<dbReference type="PANTHER" id="PTHR30572">
    <property type="entry name" value="MEMBRANE COMPONENT OF TRANSPORTER-RELATED"/>
    <property type="match status" value="1"/>
</dbReference>
<evidence type="ECO:0000259" key="9">
    <source>
        <dbReference type="Pfam" id="PF12704"/>
    </source>
</evidence>
<keyword evidence="5 7" id="KW-0472">Membrane</keyword>
<dbReference type="EMBL" id="PNBW01000046">
    <property type="protein sequence ID" value="TMO74724.1"/>
    <property type="molecule type" value="Genomic_DNA"/>
</dbReference>
<proteinExistence type="inferred from homology"/>
<evidence type="ECO:0000259" key="8">
    <source>
        <dbReference type="Pfam" id="PF02687"/>
    </source>
</evidence>
<keyword evidence="3 7" id="KW-0812">Transmembrane</keyword>
<feature type="transmembrane region" description="Helical" evidence="7">
    <location>
        <begin position="377"/>
        <end position="396"/>
    </location>
</feature>
<feature type="transmembrane region" description="Helical" evidence="7">
    <location>
        <begin position="280"/>
        <end position="306"/>
    </location>
</feature>
<comment type="similarity">
    <text evidence="6">Belongs to the ABC-4 integral membrane protein family.</text>
</comment>
<reference evidence="10 13" key="1">
    <citation type="submission" date="2018-01" db="EMBL/GenBank/DDBJ databases">
        <authorList>
            <person name="Paulsen S."/>
            <person name="Gram L.K."/>
        </authorList>
    </citation>
    <scope>NUCLEOTIDE SEQUENCE [LARGE SCALE GENOMIC DNA]</scope>
    <source>
        <strain evidence="10 13">S3790</strain>
        <strain evidence="11">S3895</strain>
    </source>
</reference>
<dbReference type="Proteomes" id="UP000307217">
    <property type="component" value="Unassembled WGS sequence"/>
</dbReference>
<feature type="domain" description="ABC3 transporter permease C-terminal" evidence="8">
    <location>
        <begin position="291"/>
        <end position="406"/>
    </location>
</feature>
<name>A0A5S3V8A0_9GAMM</name>
<dbReference type="Pfam" id="PF02687">
    <property type="entry name" value="FtsX"/>
    <property type="match status" value="1"/>
</dbReference>
<organism evidence="10 13">
    <name type="scientific">Pseudoalteromonas aurantia</name>
    <dbReference type="NCBI Taxonomy" id="43654"/>
    <lineage>
        <taxon>Bacteria</taxon>
        <taxon>Pseudomonadati</taxon>
        <taxon>Pseudomonadota</taxon>
        <taxon>Gammaproteobacteria</taxon>
        <taxon>Alteromonadales</taxon>
        <taxon>Pseudoalteromonadaceae</taxon>
        <taxon>Pseudoalteromonas</taxon>
    </lineage>
</organism>
<keyword evidence="4 7" id="KW-1133">Transmembrane helix</keyword>
<dbReference type="EMBL" id="PNBX01000060">
    <property type="protein sequence ID" value="TMO67377.1"/>
    <property type="molecule type" value="Genomic_DNA"/>
</dbReference>
<dbReference type="GO" id="GO:0022857">
    <property type="term" value="F:transmembrane transporter activity"/>
    <property type="evidence" value="ECO:0007669"/>
    <property type="project" value="TreeGrafter"/>
</dbReference>
<gene>
    <name evidence="10" type="ORF">CWC19_14315</name>
    <name evidence="11" type="ORF">CWC20_09365</name>
</gene>
<evidence type="ECO:0000256" key="1">
    <source>
        <dbReference type="ARBA" id="ARBA00004651"/>
    </source>
</evidence>